<evidence type="ECO:0000256" key="2">
    <source>
        <dbReference type="ARBA" id="ARBA00022645"/>
    </source>
</evidence>
<dbReference type="SUPFAM" id="SSF53474">
    <property type="entry name" value="alpha/beta-Hydrolases"/>
    <property type="match status" value="1"/>
</dbReference>
<dbReference type="Pfam" id="PF00450">
    <property type="entry name" value="Peptidase_S10"/>
    <property type="match status" value="1"/>
</dbReference>
<evidence type="ECO:0000256" key="5">
    <source>
        <dbReference type="ARBA" id="ARBA00022801"/>
    </source>
</evidence>
<comment type="caution">
    <text evidence="8">The sequence shown here is derived from an EMBL/GenBank/DDBJ whole genome shotgun (WGS) entry which is preliminary data.</text>
</comment>
<evidence type="ECO:0000256" key="3">
    <source>
        <dbReference type="ARBA" id="ARBA00022670"/>
    </source>
</evidence>
<dbReference type="EMBL" id="JABSND010000026">
    <property type="protein sequence ID" value="KAI6302305.1"/>
    <property type="molecule type" value="Genomic_DNA"/>
</dbReference>
<dbReference type="Gene3D" id="3.40.50.1820">
    <property type="entry name" value="alpha/beta hydrolase"/>
    <property type="match status" value="1"/>
</dbReference>
<evidence type="ECO:0008006" key="10">
    <source>
        <dbReference type="Google" id="ProtNLM"/>
    </source>
</evidence>
<keyword evidence="5" id="KW-0378">Hydrolase</keyword>
<dbReference type="InterPro" id="IPR029058">
    <property type="entry name" value="AB_hydrolase_fold"/>
</dbReference>
<evidence type="ECO:0000256" key="4">
    <source>
        <dbReference type="ARBA" id="ARBA00022729"/>
    </source>
</evidence>
<dbReference type="InterPro" id="IPR001563">
    <property type="entry name" value="Peptidase_S10"/>
</dbReference>
<feature type="chain" id="PRO_5045278375" description="Carboxypeptidase S1" evidence="7">
    <location>
        <begin position="22"/>
        <end position="634"/>
    </location>
</feature>
<feature type="signal peptide" evidence="7">
    <location>
        <begin position="1"/>
        <end position="21"/>
    </location>
</feature>
<sequence>MARLGLSLLAGAGVLFGSALAQFPPAPEGVTVLESKLSPGVKISYKEPGLCETTPGVKSYSGYIHLPPGTLDVSGGLPQPYPINTFFWFFEARENPEDAPLSVWMNGGPGSSSMPGLFNENGPCFINPDSKTTRLNPLSWNNKVNMIYIDQPSQVGFSYDVLRNVTVDLFGGTRTLAPGSPIPPTNTTFRVGTLPSNNQNSTAVGSVNGAIALWHFFQIFLSEFPGYHPKDDRFSIATQSYGGRYGPAMAGFFDAQNEKIRNGEFDNMPGPKKIINLDTLLLVNACIERKVQWPSYPEQAFRNTYGIETVSREVYESMTAAFNATGGCREQIETCQALAKEYDPMQTGVNATVNRICQDSETWCTNNIRDPYIATSGRDYYDVTQLEPTMFPDPFVPGYLNQREVQLALGVPLNWTSSSSASSTAFRSIGDYNRPGWLEAMGNLLDKGKKVTLMYGDRDFACNWMGGEAASLAIPWKNQEKFAEAGYQPLRTNCTYDGGLVRQYSNLTFARVFQAGHAAPSYQQQTAYRIFNRALFDKDVAGGLVDTATTPDFGTKGPASVRDVTNEKPPQYPYYCYILDTSSCTDVQIAALRAGTAVIRDFIMVDPPYDPAAPRLAARDVRGMPTVDPDQRFY</sequence>
<evidence type="ECO:0000256" key="6">
    <source>
        <dbReference type="ARBA" id="ARBA00023180"/>
    </source>
</evidence>
<keyword evidence="4 7" id="KW-0732">Signal</keyword>
<keyword evidence="6" id="KW-0325">Glycoprotein</keyword>
<dbReference type="PANTHER" id="PTHR11802:SF189">
    <property type="entry name" value="CARBOXYPEPTIDASE"/>
    <property type="match status" value="1"/>
</dbReference>
<gene>
    <name evidence="8" type="ORF">MCOR33_002334</name>
</gene>
<comment type="similarity">
    <text evidence="1">Belongs to the peptidase S10 family.</text>
</comment>
<dbReference type="PRINTS" id="PR00724">
    <property type="entry name" value="CRBOXYPTASEC"/>
</dbReference>
<protein>
    <recommendedName>
        <fullName evidence="10">Carboxypeptidase S1</fullName>
    </recommendedName>
</protein>
<keyword evidence="2" id="KW-0121">Carboxypeptidase</keyword>
<organism evidence="8 9">
    <name type="scientific">Pyricularia grisea</name>
    <name type="common">Crabgrass-specific blast fungus</name>
    <name type="synonym">Magnaporthe grisea</name>
    <dbReference type="NCBI Taxonomy" id="148305"/>
    <lineage>
        <taxon>Eukaryota</taxon>
        <taxon>Fungi</taxon>
        <taxon>Dikarya</taxon>
        <taxon>Ascomycota</taxon>
        <taxon>Pezizomycotina</taxon>
        <taxon>Sordariomycetes</taxon>
        <taxon>Sordariomycetidae</taxon>
        <taxon>Magnaporthales</taxon>
        <taxon>Pyriculariaceae</taxon>
        <taxon>Pyricularia</taxon>
    </lineage>
</organism>
<name>A0ABQ8NUE9_PYRGI</name>
<reference evidence="8" key="1">
    <citation type="submission" date="2021-01" db="EMBL/GenBank/DDBJ databases">
        <title>Deciphering the adaptive evolutionary patterns associated with biogeogrpahic diversity in the finger millet blast pathogen Magnaporthe oryzae in Eastern Africa.</title>
        <authorList>
            <person name="Onyema G."/>
            <person name="Shittu T.A."/>
            <person name="Dodsworth S."/>
            <person name="Devilliers S."/>
            <person name="Muthumeenakshi S."/>
            <person name="Sreenivasaprasad S."/>
        </authorList>
    </citation>
    <scope>NUCLEOTIDE SEQUENCE</scope>
    <source>
        <strain evidence="8">D15/s37</strain>
    </source>
</reference>
<evidence type="ECO:0000313" key="9">
    <source>
        <dbReference type="Proteomes" id="UP001059893"/>
    </source>
</evidence>
<proteinExistence type="inferred from homology"/>
<keyword evidence="3" id="KW-0645">Protease</keyword>
<accession>A0ABQ8NUE9</accession>
<evidence type="ECO:0000313" key="8">
    <source>
        <dbReference type="EMBL" id="KAI6302305.1"/>
    </source>
</evidence>
<evidence type="ECO:0000256" key="7">
    <source>
        <dbReference type="SAM" id="SignalP"/>
    </source>
</evidence>
<dbReference type="Proteomes" id="UP001059893">
    <property type="component" value="Unassembled WGS sequence"/>
</dbReference>
<dbReference type="PANTHER" id="PTHR11802">
    <property type="entry name" value="SERINE PROTEASE FAMILY S10 SERINE CARBOXYPEPTIDASE"/>
    <property type="match status" value="1"/>
</dbReference>
<keyword evidence="9" id="KW-1185">Reference proteome</keyword>
<evidence type="ECO:0000256" key="1">
    <source>
        <dbReference type="ARBA" id="ARBA00009431"/>
    </source>
</evidence>